<dbReference type="Proteomes" id="UP000030689">
    <property type="component" value="Unassembled WGS sequence"/>
</dbReference>
<sequence>MVQYQRLIIHHGRKEERFRDSFSRESEALSPYEPSTAPLCSDNSTGTICCDRTGLRFDICVMKGDVRTNSAYSSVFLFTSTKNNTRKWETSVIVFHSN</sequence>
<dbReference type="Gramene" id="ESQ29637">
    <property type="protein sequence ID" value="ESQ29637"/>
    <property type="gene ID" value="EUTSA_v10023777mg"/>
</dbReference>
<dbReference type="KEGG" id="eus:EUTSA_v10023777mg"/>
<gene>
    <name evidence="2" type="ORF">EUTSA_v10023777mg</name>
</gene>
<feature type="region of interest" description="Disordered" evidence="1">
    <location>
        <begin position="19"/>
        <end position="43"/>
    </location>
</feature>
<evidence type="ECO:0000313" key="2">
    <source>
        <dbReference type="EMBL" id="ESQ29637.1"/>
    </source>
</evidence>
<keyword evidence="3" id="KW-1185">Reference proteome</keyword>
<organism evidence="2 3">
    <name type="scientific">Eutrema salsugineum</name>
    <name type="common">Saltwater cress</name>
    <name type="synonym">Sisymbrium salsugineum</name>
    <dbReference type="NCBI Taxonomy" id="72664"/>
    <lineage>
        <taxon>Eukaryota</taxon>
        <taxon>Viridiplantae</taxon>
        <taxon>Streptophyta</taxon>
        <taxon>Embryophyta</taxon>
        <taxon>Tracheophyta</taxon>
        <taxon>Spermatophyta</taxon>
        <taxon>Magnoliopsida</taxon>
        <taxon>eudicotyledons</taxon>
        <taxon>Gunneridae</taxon>
        <taxon>Pentapetalae</taxon>
        <taxon>rosids</taxon>
        <taxon>malvids</taxon>
        <taxon>Brassicales</taxon>
        <taxon>Brassicaceae</taxon>
        <taxon>Eutremeae</taxon>
        <taxon>Eutrema</taxon>
    </lineage>
</organism>
<evidence type="ECO:0000313" key="3">
    <source>
        <dbReference type="Proteomes" id="UP000030689"/>
    </source>
</evidence>
<accession>V4KIC0</accession>
<name>V4KIC0_EUTSA</name>
<dbReference type="STRING" id="72664.V4KIC0"/>
<reference evidence="2 3" key="1">
    <citation type="journal article" date="2013" name="Front. Plant Sci.">
        <title>The Reference Genome of the Halophytic Plant Eutrema salsugineum.</title>
        <authorList>
            <person name="Yang R."/>
            <person name="Jarvis D.E."/>
            <person name="Chen H."/>
            <person name="Beilstein M.A."/>
            <person name="Grimwood J."/>
            <person name="Jenkins J."/>
            <person name="Shu S."/>
            <person name="Prochnik S."/>
            <person name="Xin M."/>
            <person name="Ma C."/>
            <person name="Schmutz J."/>
            <person name="Wing R.A."/>
            <person name="Mitchell-Olds T."/>
            <person name="Schumaker K.S."/>
            <person name="Wang X."/>
        </authorList>
    </citation>
    <scope>NUCLEOTIDE SEQUENCE [LARGE SCALE GENOMIC DNA]</scope>
</reference>
<dbReference type="AlphaFoldDB" id="V4KIC0"/>
<dbReference type="EMBL" id="KI517881">
    <property type="protein sequence ID" value="ESQ29637.1"/>
    <property type="molecule type" value="Genomic_DNA"/>
</dbReference>
<proteinExistence type="predicted"/>
<evidence type="ECO:0000256" key="1">
    <source>
        <dbReference type="SAM" id="MobiDB-lite"/>
    </source>
</evidence>
<protein>
    <submittedName>
        <fullName evidence="2">Uncharacterized protein</fullName>
    </submittedName>
</protein>
<dbReference type="eggNOG" id="KOG4698">
    <property type="taxonomic scope" value="Eukaryota"/>
</dbReference>